<organism evidence="2 3">
    <name type="scientific">Campylobacter gastrosuis</name>
    <dbReference type="NCBI Taxonomy" id="2974576"/>
    <lineage>
        <taxon>Bacteria</taxon>
        <taxon>Pseudomonadati</taxon>
        <taxon>Campylobacterota</taxon>
        <taxon>Epsilonproteobacteria</taxon>
        <taxon>Campylobacterales</taxon>
        <taxon>Campylobacteraceae</taxon>
        <taxon>Campylobacter</taxon>
    </lineage>
</organism>
<protein>
    <submittedName>
        <fullName evidence="2">C4-dicarboxylate ABC transporter</fullName>
    </submittedName>
</protein>
<keyword evidence="1" id="KW-0472">Membrane</keyword>
<accession>A0ABT7HNA7</accession>
<evidence type="ECO:0000256" key="1">
    <source>
        <dbReference type="SAM" id="Phobius"/>
    </source>
</evidence>
<name>A0ABT7HNA7_9BACT</name>
<gene>
    <name evidence="2" type="ORF">NYG85_03255</name>
</gene>
<comment type="caution">
    <text evidence="2">The sequence shown here is derived from an EMBL/GenBank/DDBJ whole genome shotgun (WGS) entry which is preliminary data.</text>
</comment>
<dbReference type="EMBL" id="JANURM010000002">
    <property type="protein sequence ID" value="MDL0088395.1"/>
    <property type="molecule type" value="Genomic_DNA"/>
</dbReference>
<keyword evidence="1" id="KW-1133">Transmembrane helix</keyword>
<evidence type="ECO:0000313" key="2">
    <source>
        <dbReference type="EMBL" id="MDL0088395.1"/>
    </source>
</evidence>
<proteinExistence type="predicted"/>
<keyword evidence="3" id="KW-1185">Reference proteome</keyword>
<dbReference type="RefSeq" id="WP_284937044.1">
    <property type="nucleotide sequence ID" value="NZ_JANURM010000002.1"/>
</dbReference>
<sequence length="511" mass="57969">MLGKRKKSTENAIVTIDPYLETAFKFSGNEVEILDPTKDKNHKTNFYVSYLKLKHLTTSIVEVPRSIGEDDLANVISIKIYEELSLDAAVDYKISYIEVPNSSGETRSFSVFAIDSESIAKIFQPVVNSVKYIDYVVLAPLLYGAAYKKNLLANNEVDCFINISKDDAFLTIYQAGEYFVTRPLRYSLSYIKDKFCEQTGERLSEQGFITALKQHGLNGEDENSTFSKMLSYVIDDCFSYVSDIINSVSRIYGLTIANVYLDVETGQVKGLADYVGKKLEINTKDLAINLAINSREFNISQQHNLMAIEAKDYQENLNDEFNFSVFKRPAPFMQRHSGKFIMTIAGALILSLAYPIFNYGYGYFLQHNADIKQEEYDVLSALERDIKNKLAAIAKEQESTRAAVKSEEERLSFRKKLLQEIYDKKNNYKMKSIILSDLSALLDKNDVKLKEISGGNEKIVLTVKSDNDKKITELIKDISDEQGKFSVSTKEIRQIPGIKKSFESNISVELK</sequence>
<feature type="transmembrane region" description="Helical" evidence="1">
    <location>
        <begin position="340"/>
        <end position="357"/>
    </location>
</feature>
<reference evidence="2" key="2">
    <citation type="journal article" date="2023" name="Microorganisms">
        <title>Isolation and Genomic Characteristics of Cat-Borne Campylobacter felis sp. nov. and Sheep-Borne Campylobacter ovis sp. nov.</title>
        <authorList>
            <person name="Wang H."/>
            <person name="Li Y."/>
            <person name="Gu Y."/>
            <person name="Zhou G."/>
            <person name="Chen X."/>
            <person name="Zhang X."/>
            <person name="Shao Z."/>
            <person name="Zhang J."/>
            <person name="Zhang M."/>
        </authorList>
    </citation>
    <scope>NUCLEOTIDE SEQUENCE</scope>
    <source>
        <strain evidence="2">PS10</strain>
    </source>
</reference>
<dbReference type="Proteomes" id="UP001173801">
    <property type="component" value="Unassembled WGS sequence"/>
</dbReference>
<evidence type="ECO:0000313" key="3">
    <source>
        <dbReference type="Proteomes" id="UP001173801"/>
    </source>
</evidence>
<keyword evidence="1" id="KW-0812">Transmembrane</keyword>
<reference evidence="2" key="1">
    <citation type="submission" date="2022-08" db="EMBL/GenBank/DDBJ databases">
        <authorList>
            <person name="Wang H."/>
        </authorList>
    </citation>
    <scope>NUCLEOTIDE SEQUENCE</scope>
    <source>
        <strain evidence="2">PS10</strain>
    </source>
</reference>